<evidence type="ECO:0008006" key="5">
    <source>
        <dbReference type="Google" id="ProtNLM"/>
    </source>
</evidence>
<feature type="coiled-coil region" evidence="1">
    <location>
        <begin position="709"/>
        <end position="736"/>
    </location>
</feature>
<gene>
    <name evidence="3" type="ORF">RM609_26485</name>
</gene>
<evidence type="ECO:0000313" key="3">
    <source>
        <dbReference type="EMBL" id="MDT0452612.1"/>
    </source>
</evidence>
<feature type="compositionally biased region" description="Low complexity" evidence="2">
    <location>
        <begin position="1026"/>
        <end position="1040"/>
    </location>
</feature>
<feature type="compositionally biased region" description="Low complexity" evidence="2">
    <location>
        <begin position="981"/>
        <end position="1001"/>
    </location>
</feature>
<dbReference type="SUPFAM" id="SSF50494">
    <property type="entry name" value="Trypsin-like serine proteases"/>
    <property type="match status" value="1"/>
</dbReference>
<dbReference type="Gene3D" id="2.40.10.120">
    <property type="match status" value="1"/>
</dbReference>
<feature type="compositionally biased region" description="Gly residues" evidence="2">
    <location>
        <begin position="882"/>
        <end position="898"/>
    </location>
</feature>
<protein>
    <recommendedName>
        <fullName evidence="5">Serine protease</fullName>
    </recommendedName>
</protein>
<organism evidence="3 4">
    <name type="scientific">Streptomyces hesseae</name>
    <dbReference type="NCBI Taxonomy" id="3075519"/>
    <lineage>
        <taxon>Bacteria</taxon>
        <taxon>Bacillati</taxon>
        <taxon>Actinomycetota</taxon>
        <taxon>Actinomycetes</taxon>
        <taxon>Kitasatosporales</taxon>
        <taxon>Streptomycetaceae</taxon>
        <taxon>Streptomyces</taxon>
    </lineage>
</organism>
<keyword evidence="4" id="KW-1185">Reference proteome</keyword>
<accession>A0ABU2SUC7</accession>
<reference evidence="3" key="1">
    <citation type="submission" date="2024-05" db="EMBL/GenBank/DDBJ databases">
        <title>30 novel species of actinomycetes from the DSMZ collection.</title>
        <authorList>
            <person name="Nouioui I."/>
        </authorList>
    </citation>
    <scope>NUCLEOTIDE SEQUENCE</scope>
    <source>
        <strain evidence="3">DSM 40473</strain>
    </source>
</reference>
<feature type="compositionally biased region" description="Basic and acidic residues" evidence="2">
    <location>
        <begin position="1008"/>
        <end position="1018"/>
    </location>
</feature>
<feature type="region of interest" description="Disordered" evidence="2">
    <location>
        <begin position="829"/>
        <end position="1170"/>
    </location>
</feature>
<evidence type="ECO:0000256" key="2">
    <source>
        <dbReference type="SAM" id="MobiDB-lite"/>
    </source>
</evidence>
<dbReference type="EMBL" id="JAVRFI010000021">
    <property type="protein sequence ID" value="MDT0452612.1"/>
    <property type="molecule type" value="Genomic_DNA"/>
</dbReference>
<dbReference type="SUPFAM" id="SSF52540">
    <property type="entry name" value="P-loop containing nucleoside triphosphate hydrolases"/>
    <property type="match status" value="1"/>
</dbReference>
<dbReference type="InterPro" id="IPR009003">
    <property type="entry name" value="Peptidase_S1_PA"/>
</dbReference>
<keyword evidence="1" id="KW-0175">Coiled coil</keyword>
<sequence length="1716" mass="176812">MNGRRTDAEESLVRIRDLAGRERGTGFLADDRGTLITSHEAVDGLARLVLHASGDLTCVVGAENVTPLPEYDLALVRTEGLCVPPLPVAAAVGFEGEKDVRLRAGRWYDARIIGDVPVTYTATDRFHLLGAALELSLSGRSGLRLGEEATGGPVLDARTGAVVAVLGTALQADRRAAGFAIPLRAAAASCPGGALAELLDRNSATVPAFGSDLNLAGALQLTATALGSVVTPRVWRDPVERPETEREFARFLDGEPGAESDALVLGLVGDPGTGRTTELGALAGRRARGAQPAPTLWLRGADLRVGDESVRDAIARSLKAAGRIVTASAGPAGTIGDTSAATPEAVAGLARRVGHPLLVLLDGPEEMPPVLAHALPAWTTATVRWLEETSSRLIVACRPEHWETAGALFPTGVLHRPGGGPCALPPPSGPRALPPCSRLPGLTHAQAAEVRASYGIPPGAVDPADAAHPLALRLLAEVRAALPDGTVGAGGTGEAAPDRWGVFSAYLDLICLRIAVRLAASRRPPLRGPAVRRLAARVAGQVHEAARRCLGPGQGELEREAFEELFPWRTGWASAVLTEGLLVPAGSGYRFAHEEFADWVQGSHLDLDAALYALVHRWYEPAGPPAEAAVRLPSRTGGKGPLPTPGGHVPPPPGSAAGRGGTKGRRKRGGGPAEPPRPLPVPRHRIGPVLQAMLLLARRSGPTELSRRLSALVHAIETLSQRAAEAEAKEEGAGRRLGDPAWWAAHLLGETLLRVPDATPYLGVLRLLAERVTARSLAVGGFDSEAGRTLGGLAEFGPWFWLRLPLGLADRLELLRVLIPADGPPPGVMPEAAALSAPPSTGSAESADGTARAAVPGQSRGDAARAGGAGEGDGGDGERAHGAGGAGRGGARAAGGRAGARAAGGAARADTPGSGAHRAGTGGAHGTAGAGVNGARVQGPGMAGRVPGQSGAPAPDGGRGAGYAAGSPGAGIGESDDARGTSRAAAAAADAGAAGRIAGRGAPDGGADEARAGEERGAPRAGARRGGPAAACAGAAWHAAGSGGGEPEASDWADGRGAAGNGRADRASGGARGRGAAWVPGQGQGANGRGRPDDGAYGDARAPWGGRAARVPGQTRGAGEEWNGAGRPPVLGRPRKAVPEEERVISYTSAHPGAYEPHEPREPGVPYSEGWSDAWARTRSADGQEPGGAQEPAGPDEPIESIELEVELEVGADVEVEPQEPQVPTTPAMPDEGGEAGERDAADGPARKGAAAAAPPARRRTSGDAAASLADRFLTAVVTLFTADPCAAQPLLCRWFADERPLQITPAGARVRLTVATAAQALLHTHRRRAVDDLTEALVEAAHPRADELLAALAEDEPSALCRAVDRWAHDDRVERHVAAAAYALRTAPHVVTSADRELLRYAALALLERPDEGTLHGTALALLVRDPDTRARYLPQALAGFATGEPDLPPDMLAPALGTHPDQVLDAFRARLYEPGERPAAVLRTLAGISAPATLARRITTLVREHVDHRPEGAANAADFVDRRLECGPTTRSVLFPLVVDLLRTGTPQVRRALAPVLADPGTATSRPLRQELLEVLMEREEYGPYDRDATVLDALLRAVAAGAAERTEARTRDLVHRTGLLMARTPEGAACFDRRLTQLAREIPVFGGQVRGWLKSAPAQWAVVVGPSARIRLTAGREKGGGGGQGGASDPTHPADVTGTAPADAGRRQPAWHS</sequence>
<evidence type="ECO:0000256" key="1">
    <source>
        <dbReference type="SAM" id="Coils"/>
    </source>
</evidence>
<comment type="caution">
    <text evidence="3">The sequence shown here is derived from an EMBL/GenBank/DDBJ whole genome shotgun (WGS) entry which is preliminary data.</text>
</comment>
<feature type="compositionally biased region" description="Gly residues" evidence="2">
    <location>
        <begin position="957"/>
        <end position="972"/>
    </location>
</feature>
<feature type="compositionally biased region" description="Basic and acidic residues" evidence="2">
    <location>
        <begin position="1236"/>
        <end position="1246"/>
    </location>
</feature>
<dbReference type="Proteomes" id="UP001180531">
    <property type="component" value="Unassembled WGS sequence"/>
</dbReference>
<proteinExistence type="predicted"/>
<feature type="compositionally biased region" description="Low complexity" evidence="2">
    <location>
        <begin position="899"/>
        <end position="919"/>
    </location>
</feature>
<feature type="compositionally biased region" description="Pro residues" evidence="2">
    <location>
        <begin position="642"/>
        <end position="654"/>
    </location>
</feature>
<feature type="compositionally biased region" description="Gly residues" evidence="2">
    <location>
        <begin position="920"/>
        <end position="932"/>
    </location>
</feature>
<dbReference type="RefSeq" id="WP_311614083.1">
    <property type="nucleotide sequence ID" value="NZ_JAVRFI010000021.1"/>
</dbReference>
<feature type="compositionally biased region" description="Low complexity" evidence="2">
    <location>
        <begin position="1247"/>
        <end position="1256"/>
    </location>
</feature>
<feature type="region of interest" description="Disordered" evidence="2">
    <location>
        <begin position="1214"/>
        <end position="1263"/>
    </location>
</feature>
<feature type="region of interest" description="Disordered" evidence="2">
    <location>
        <begin position="1677"/>
        <end position="1716"/>
    </location>
</feature>
<name>A0ABU2SUC7_9ACTN</name>
<feature type="region of interest" description="Disordered" evidence="2">
    <location>
        <begin position="628"/>
        <end position="684"/>
    </location>
</feature>
<dbReference type="InterPro" id="IPR027417">
    <property type="entry name" value="P-loop_NTPase"/>
</dbReference>
<evidence type="ECO:0000313" key="4">
    <source>
        <dbReference type="Proteomes" id="UP001180531"/>
    </source>
</evidence>